<evidence type="ECO:0000256" key="11">
    <source>
        <dbReference type="ARBA" id="ARBA00023136"/>
    </source>
</evidence>
<evidence type="ECO:0000256" key="8">
    <source>
        <dbReference type="ARBA" id="ARBA00022777"/>
    </source>
</evidence>
<evidence type="ECO:0000256" key="13">
    <source>
        <dbReference type="SAM" id="Coils"/>
    </source>
</evidence>
<evidence type="ECO:0000256" key="10">
    <source>
        <dbReference type="ARBA" id="ARBA00023012"/>
    </source>
</evidence>
<feature type="coiled-coil region" evidence="13">
    <location>
        <begin position="157"/>
        <end position="191"/>
    </location>
</feature>
<dbReference type="OrthoDB" id="510512at2"/>
<reference evidence="16 17" key="1">
    <citation type="submission" date="2016-11" db="EMBL/GenBank/DDBJ databases">
        <title>Draft Genome Sequences of Nine Cyanobacterial Strains from Diverse Habitats.</title>
        <authorList>
            <person name="Zhu T."/>
            <person name="Hou S."/>
            <person name="Lu X."/>
            <person name="Hess W.R."/>
        </authorList>
    </citation>
    <scope>NUCLEOTIDE SEQUENCE [LARGE SCALE GENOMIC DNA]</scope>
    <source>
        <strain evidence="16 17">NIES-30</strain>
    </source>
</reference>
<evidence type="ECO:0000256" key="9">
    <source>
        <dbReference type="ARBA" id="ARBA00022840"/>
    </source>
</evidence>
<keyword evidence="6" id="KW-0808">Transferase</keyword>
<dbReference type="InterPro" id="IPR005467">
    <property type="entry name" value="His_kinase_dom"/>
</dbReference>
<dbReference type="InterPro" id="IPR001789">
    <property type="entry name" value="Sig_transdc_resp-reg_receiver"/>
</dbReference>
<dbReference type="EMBL" id="MRCG01000006">
    <property type="protein sequence ID" value="OKH48487.1"/>
    <property type="molecule type" value="Genomic_DNA"/>
</dbReference>
<dbReference type="CDD" id="cd00156">
    <property type="entry name" value="REC"/>
    <property type="match status" value="1"/>
</dbReference>
<dbReference type="Proteomes" id="UP000185557">
    <property type="component" value="Unassembled WGS sequence"/>
</dbReference>
<dbReference type="PROSITE" id="PS50110">
    <property type="entry name" value="RESPONSE_REGULATORY"/>
    <property type="match status" value="2"/>
</dbReference>
<evidence type="ECO:0000259" key="14">
    <source>
        <dbReference type="PROSITE" id="PS50109"/>
    </source>
</evidence>
<dbReference type="Pfam" id="PF02518">
    <property type="entry name" value="HATPase_c"/>
    <property type="match status" value="1"/>
</dbReference>
<dbReference type="CDD" id="cd16922">
    <property type="entry name" value="HATPase_EvgS-ArcB-TorS-like"/>
    <property type="match status" value="1"/>
</dbReference>
<name>A0A1U7J6I2_9CYAN</name>
<keyword evidence="7" id="KW-0547">Nucleotide-binding</keyword>
<dbReference type="Pfam" id="PF13581">
    <property type="entry name" value="HATPase_c_2"/>
    <property type="match status" value="1"/>
</dbReference>
<evidence type="ECO:0000256" key="1">
    <source>
        <dbReference type="ARBA" id="ARBA00000085"/>
    </source>
</evidence>
<keyword evidence="10" id="KW-0902">Two-component regulatory system</keyword>
<keyword evidence="5 12" id="KW-0597">Phosphoprotein</keyword>
<comment type="catalytic activity">
    <reaction evidence="1">
        <text>ATP + protein L-histidine = ADP + protein N-phospho-L-histidine.</text>
        <dbReference type="EC" id="2.7.13.3"/>
    </reaction>
</comment>
<dbReference type="Pfam" id="PF00072">
    <property type="entry name" value="Response_reg"/>
    <property type="match status" value="2"/>
</dbReference>
<evidence type="ECO:0000256" key="4">
    <source>
        <dbReference type="ARBA" id="ARBA00022475"/>
    </source>
</evidence>
<feature type="domain" description="Response regulatory" evidence="15">
    <location>
        <begin position="583"/>
        <end position="699"/>
    </location>
</feature>
<dbReference type="SMART" id="SM00448">
    <property type="entry name" value="REC"/>
    <property type="match status" value="2"/>
</dbReference>
<keyword evidence="17" id="KW-1185">Reference proteome</keyword>
<dbReference type="GO" id="GO:0000155">
    <property type="term" value="F:phosphorelay sensor kinase activity"/>
    <property type="evidence" value="ECO:0007669"/>
    <property type="project" value="InterPro"/>
</dbReference>
<dbReference type="InterPro" id="IPR004358">
    <property type="entry name" value="Sig_transdc_His_kin-like_C"/>
</dbReference>
<keyword evidence="9" id="KW-0067">ATP-binding</keyword>
<dbReference type="PRINTS" id="PR00344">
    <property type="entry name" value="BCTRLSENSOR"/>
</dbReference>
<dbReference type="SUPFAM" id="SSF52172">
    <property type="entry name" value="CheY-like"/>
    <property type="match status" value="2"/>
</dbReference>
<feature type="domain" description="Histidine kinase" evidence="14">
    <location>
        <begin position="222"/>
        <end position="441"/>
    </location>
</feature>
<dbReference type="Pfam" id="PF00512">
    <property type="entry name" value="HisKA"/>
    <property type="match status" value="1"/>
</dbReference>
<comment type="subcellular location">
    <subcellularLocation>
        <location evidence="2">Cell membrane</location>
    </subcellularLocation>
</comment>
<dbReference type="InterPro" id="IPR036097">
    <property type="entry name" value="HisK_dim/P_sf"/>
</dbReference>
<feature type="domain" description="Response regulatory" evidence="15">
    <location>
        <begin position="463"/>
        <end position="576"/>
    </location>
</feature>
<evidence type="ECO:0000256" key="5">
    <source>
        <dbReference type="ARBA" id="ARBA00022553"/>
    </source>
</evidence>
<dbReference type="Gene3D" id="3.40.50.2300">
    <property type="match status" value="2"/>
</dbReference>
<accession>A0A1U7J6I2</accession>
<gene>
    <name evidence="16" type="ORF">NIES30_10780</name>
</gene>
<dbReference type="Gene3D" id="1.10.287.130">
    <property type="match status" value="1"/>
</dbReference>
<dbReference type="GO" id="GO:0005524">
    <property type="term" value="F:ATP binding"/>
    <property type="evidence" value="ECO:0007669"/>
    <property type="project" value="UniProtKB-KW"/>
</dbReference>
<evidence type="ECO:0000256" key="6">
    <source>
        <dbReference type="ARBA" id="ARBA00022679"/>
    </source>
</evidence>
<dbReference type="PROSITE" id="PS50109">
    <property type="entry name" value="HIS_KIN"/>
    <property type="match status" value="1"/>
</dbReference>
<dbReference type="SUPFAM" id="SSF47384">
    <property type="entry name" value="Homodimeric domain of signal transducing histidine kinase"/>
    <property type="match status" value="1"/>
</dbReference>
<keyword evidence="11" id="KW-0472">Membrane</keyword>
<comment type="caution">
    <text evidence="16">The sequence shown here is derived from an EMBL/GenBank/DDBJ whole genome shotgun (WGS) entry which is preliminary data.</text>
</comment>
<dbReference type="SMART" id="SM00387">
    <property type="entry name" value="HATPase_c"/>
    <property type="match status" value="2"/>
</dbReference>
<dbReference type="InterPro" id="IPR036890">
    <property type="entry name" value="HATPase_C_sf"/>
</dbReference>
<dbReference type="PANTHER" id="PTHR43547:SF2">
    <property type="entry name" value="HYBRID SIGNAL TRANSDUCTION HISTIDINE KINASE C"/>
    <property type="match status" value="1"/>
</dbReference>
<sequence>MTTLFTLEIHYEQDVVQARQRTRELAEQLGFDGQDQVRLATAVSEIARNAFQYAQGGTVQFDLAENPQTFLIQVQDQGGGIPHLSDVLDGRYQSSTGMGLGIVGTRRLMDIFEIASSEQGTTVSLGKALPKRSPSFTNSQLEQIRETVVGRSPQNPYDEIQRQNQELLRAMAELRKREEELTYLNRELEDTNRGVIALYAELDEKASSLQQANELKTRFLSNMSHEFRTPLNSILSLSRMLLTRLDGELSLEQEKQVTYIQKAADGLSELVNDLLDLAKVEAGKTEVNPSSFEVSDLFATLRGMLRPLLVQGSSVSLVFDEPDGLPSLYSDEGKIAQILRNFISNALKFTEQGEVRVSAEQVGQMIRLSVSDTGIGIAPADQERVFEDFVQIESDLQKQVKGTGLGLPISAKLAELMEGSVSVHSELGQGSTFSVCIPIVYPKVTELPDSLQPIISLNPARLPILAIEDHIETLFIYEKHLQASRYQLIATRTLAQARQALEQLQPAAIVLDILLEGQNGWTFLRELKSDEATRNIPVLVITVVDNEKQAVALGANGFLIKPVDQLTLLTKLNTLVGQGKTQKLLLIDDDPAYQYVVKQLLTNLPLQFLEAASGREGLTVAESEQPSAILLDLEMPGLSGFDALEQLQRNPVTQSIPVIIYSSTQLSLETRSRLAKQGVAILSKDKTSQAEAASHLREALAKAGLVLDA</sequence>
<dbReference type="Gene3D" id="3.30.565.10">
    <property type="entry name" value="Histidine kinase-like ATPase, C-terminal domain"/>
    <property type="match status" value="2"/>
</dbReference>
<keyword evidence="13" id="KW-0175">Coiled coil</keyword>
<dbReference type="SUPFAM" id="SSF55874">
    <property type="entry name" value="ATPase domain of HSP90 chaperone/DNA topoisomerase II/histidine kinase"/>
    <property type="match status" value="2"/>
</dbReference>
<keyword evidence="4" id="KW-1003">Cell membrane</keyword>
<evidence type="ECO:0000259" key="15">
    <source>
        <dbReference type="PROSITE" id="PS50110"/>
    </source>
</evidence>
<dbReference type="AlphaFoldDB" id="A0A1U7J6I2"/>
<keyword evidence="8 16" id="KW-0418">Kinase</keyword>
<dbReference type="STRING" id="549789.NIES30_10780"/>
<dbReference type="InterPro" id="IPR003594">
    <property type="entry name" value="HATPase_dom"/>
</dbReference>
<dbReference type="FunFam" id="3.30.565.10:FF:000023">
    <property type="entry name" value="PAS domain-containing sensor histidine kinase"/>
    <property type="match status" value="1"/>
</dbReference>
<dbReference type="CDD" id="cd00082">
    <property type="entry name" value="HisKA"/>
    <property type="match status" value="1"/>
</dbReference>
<feature type="modified residue" description="4-aspartylphosphate" evidence="12">
    <location>
        <position position="632"/>
    </location>
</feature>
<evidence type="ECO:0000313" key="17">
    <source>
        <dbReference type="Proteomes" id="UP000185557"/>
    </source>
</evidence>
<dbReference type="PANTHER" id="PTHR43547">
    <property type="entry name" value="TWO-COMPONENT HISTIDINE KINASE"/>
    <property type="match status" value="1"/>
</dbReference>
<evidence type="ECO:0000256" key="12">
    <source>
        <dbReference type="PROSITE-ProRule" id="PRU00169"/>
    </source>
</evidence>
<dbReference type="SMART" id="SM00388">
    <property type="entry name" value="HisKA"/>
    <property type="match status" value="1"/>
</dbReference>
<dbReference type="GO" id="GO:0005886">
    <property type="term" value="C:plasma membrane"/>
    <property type="evidence" value="ECO:0007669"/>
    <property type="project" value="UniProtKB-SubCell"/>
</dbReference>
<dbReference type="RefSeq" id="WP_073608414.1">
    <property type="nucleotide sequence ID" value="NZ_MRCG01000006.1"/>
</dbReference>
<feature type="modified residue" description="4-aspartylphosphate" evidence="12">
    <location>
        <position position="512"/>
    </location>
</feature>
<dbReference type="EC" id="2.7.13.3" evidence="3"/>
<evidence type="ECO:0000256" key="2">
    <source>
        <dbReference type="ARBA" id="ARBA00004236"/>
    </source>
</evidence>
<evidence type="ECO:0000256" key="3">
    <source>
        <dbReference type="ARBA" id="ARBA00012438"/>
    </source>
</evidence>
<dbReference type="InterPro" id="IPR003661">
    <property type="entry name" value="HisK_dim/P_dom"/>
</dbReference>
<protein>
    <recommendedName>
        <fullName evidence="3">histidine kinase</fullName>
        <ecNumber evidence="3">2.7.13.3</ecNumber>
    </recommendedName>
</protein>
<dbReference type="InterPro" id="IPR011006">
    <property type="entry name" value="CheY-like_superfamily"/>
</dbReference>
<proteinExistence type="predicted"/>
<organism evidence="16 17">
    <name type="scientific">Phormidium tenue NIES-30</name>
    <dbReference type="NCBI Taxonomy" id="549789"/>
    <lineage>
        <taxon>Bacteria</taxon>
        <taxon>Bacillati</taxon>
        <taxon>Cyanobacteriota</taxon>
        <taxon>Cyanophyceae</taxon>
        <taxon>Oscillatoriophycideae</taxon>
        <taxon>Oscillatoriales</taxon>
        <taxon>Oscillatoriaceae</taxon>
        <taxon>Phormidium</taxon>
    </lineage>
</organism>
<dbReference type="CDD" id="cd16934">
    <property type="entry name" value="HATPase_RsbT-like"/>
    <property type="match status" value="1"/>
</dbReference>
<evidence type="ECO:0000313" key="16">
    <source>
        <dbReference type="EMBL" id="OKH48487.1"/>
    </source>
</evidence>
<evidence type="ECO:0000256" key="7">
    <source>
        <dbReference type="ARBA" id="ARBA00022741"/>
    </source>
</evidence>